<organism evidence="2 3">
    <name type="scientific">Gordonia desulfuricans</name>
    <dbReference type="NCBI Taxonomy" id="89051"/>
    <lineage>
        <taxon>Bacteria</taxon>
        <taxon>Bacillati</taxon>
        <taxon>Actinomycetota</taxon>
        <taxon>Actinomycetes</taxon>
        <taxon>Mycobacteriales</taxon>
        <taxon>Gordoniaceae</taxon>
        <taxon>Gordonia</taxon>
    </lineage>
</organism>
<dbReference type="EMBL" id="JAADZU010000008">
    <property type="protein sequence ID" value="NDK88783.1"/>
    <property type="molecule type" value="Genomic_DNA"/>
</dbReference>
<dbReference type="Gene3D" id="3.10.180.10">
    <property type="entry name" value="2,3-Dihydroxybiphenyl 1,2-Dioxygenase, domain 1"/>
    <property type="match status" value="2"/>
</dbReference>
<dbReference type="InterPro" id="IPR052164">
    <property type="entry name" value="Anthracycline_SecMetBiosynth"/>
</dbReference>
<dbReference type="AlphaFoldDB" id="A0A7K3LKU8"/>
<accession>A0A7K3LKU8</accession>
<name>A0A7K3LKU8_9ACTN</name>
<dbReference type="Proteomes" id="UP000466307">
    <property type="component" value="Unassembled WGS sequence"/>
</dbReference>
<dbReference type="PANTHER" id="PTHR33993:SF14">
    <property type="entry name" value="GB|AAF24581.1"/>
    <property type="match status" value="1"/>
</dbReference>
<dbReference type="InterPro" id="IPR029068">
    <property type="entry name" value="Glyas_Bleomycin-R_OHBP_Dase"/>
</dbReference>
<dbReference type="SUPFAM" id="SSF54593">
    <property type="entry name" value="Glyoxalase/Bleomycin resistance protein/Dihydroxybiphenyl dioxygenase"/>
    <property type="match status" value="2"/>
</dbReference>
<proteinExistence type="predicted"/>
<comment type="caution">
    <text evidence="2">The sequence shown here is derived from an EMBL/GenBank/DDBJ whole genome shotgun (WGS) entry which is preliminary data.</text>
</comment>
<dbReference type="CDD" id="cd07247">
    <property type="entry name" value="SgaA_N_like"/>
    <property type="match status" value="1"/>
</dbReference>
<evidence type="ECO:0000313" key="2">
    <source>
        <dbReference type="EMBL" id="NDK88783.1"/>
    </source>
</evidence>
<feature type="domain" description="VOC" evidence="1">
    <location>
        <begin position="140"/>
        <end position="262"/>
    </location>
</feature>
<evidence type="ECO:0000259" key="1">
    <source>
        <dbReference type="PROSITE" id="PS51819"/>
    </source>
</evidence>
<dbReference type="RefSeq" id="WP_059035985.1">
    <property type="nucleotide sequence ID" value="NZ_JAADZU010000008.1"/>
</dbReference>
<sequence>MSEYSAPLGAPIWFDLMSSDPAKAADFYHELFGWDVDAPPNPEMGGYQNFTTHGRYVAGLSPYTQEAGGPPNVWSVYLHSEDLDATAKNTEAAGGTVVVPPMEVGPAGTMMVTLDAAGAAISYWKPNEHRGFTEWGVHGSPYWFECHSKDYDKTLAYYAEVVGARTDEVIAKSDPDQPGPDRYSQLFFGDTAYAGVMDAAGMYPPEVPSFWQVYICVDDVRATVAAAEKLGAEILMAGEDTPYGTLAALKDPMGAIFCLGHPPAGM</sequence>
<dbReference type="Pfam" id="PF00903">
    <property type="entry name" value="Glyoxalase"/>
    <property type="match status" value="2"/>
</dbReference>
<evidence type="ECO:0000313" key="3">
    <source>
        <dbReference type="Proteomes" id="UP000466307"/>
    </source>
</evidence>
<feature type="domain" description="VOC" evidence="1">
    <location>
        <begin position="10"/>
        <end position="126"/>
    </location>
</feature>
<gene>
    <name evidence="2" type="ORF">GYA93_04195</name>
</gene>
<dbReference type="PANTHER" id="PTHR33993">
    <property type="entry name" value="GLYOXALASE-RELATED"/>
    <property type="match status" value="1"/>
</dbReference>
<keyword evidence="3" id="KW-1185">Reference proteome</keyword>
<dbReference type="PROSITE" id="PS51819">
    <property type="entry name" value="VOC"/>
    <property type="match status" value="2"/>
</dbReference>
<protein>
    <submittedName>
        <fullName evidence="2">VOC family protein</fullName>
    </submittedName>
</protein>
<dbReference type="InterPro" id="IPR004360">
    <property type="entry name" value="Glyas_Fos-R_dOase_dom"/>
</dbReference>
<dbReference type="InterPro" id="IPR037523">
    <property type="entry name" value="VOC_core"/>
</dbReference>
<reference evidence="2 3" key="1">
    <citation type="submission" date="2020-01" db="EMBL/GenBank/DDBJ databases">
        <title>Investigation of new actinobacteria for the biodesulphurisation of diesel fuel.</title>
        <authorList>
            <person name="Athi Narayanan S.M."/>
        </authorList>
    </citation>
    <scope>NUCLEOTIDE SEQUENCE [LARGE SCALE GENOMIC DNA]</scope>
    <source>
        <strain evidence="2 3">213E</strain>
    </source>
</reference>